<dbReference type="EMBL" id="AEAG01002435">
    <property type="protein sequence ID" value="EGH26512.1"/>
    <property type="molecule type" value="Genomic_DNA"/>
</dbReference>
<organism evidence="1 2">
    <name type="scientific">Pseudomonas amygdali pv. mori str. 301020</name>
    <dbReference type="NCBI Taxonomy" id="629261"/>
    <lineage>
        <taxon>Bacteria</taxon>
        <taxon>Pseudomonadati</taxon>
        <taxon>Pseudomonadota</taxon>
        <taxon>Gammaproteobacteria</taxon>
        <taxon>Pseudomonadales</taxon>
        <taxon>Pseudomonadaceae</taxon>
        <taxon>Pseudomonas</taxon>
        <taxon>Pseudomonas amygdali</taxon>
    </lineage>
</organism>
<evidence type="ECO:0000313" key="2">
    <source>
        <dbReference type="Proteomes" id="UP000003465"/>
    </source>
</evidence>
<gene>
    <name evidence="1" type="ORF">PSYMO_35699</name>
</gene>
<protein>
    <submittedName>
        <fullName evidence="1">Uncharacterized protein</fullName>
    </submittedName>
</protein>
<reference evidence="1 2" key="1">
    <citation type="journal article" date="2011" name="PLoS Pathog.">
        <title>Dynamic evolution of pathogenicity revealed by sequencing and comparative genomics of 19 Pseudomonas syringae isolates.</title>
        <authorList>
            <person name="Baltrus D.A."/>
            <person name="Nishimura M.T."/>
            <person name="Romanchuk A."/>
            <person name="Chang J.H."/>
            <person name="Mukhtar M.S."/>
            <person name="Cherkis K."/>
            <person name="Roach J."/>
            <person name="Grant S.R."/>
            <person name="Jones C.D."/>
            <person name="Dangl J.L."/>
        </authorList>
    </citation>
    <scope>NUCLEOTIDE SEQUENCE [LARGE SCALE GENOMIC DNA]</scope>
    <source>
        <strain evidence="1 2">301020</strain>
    </source>
</reference>
<dbReference type="AlphaFoldDB" id="A0A656GKZ7"/>
<evidence type="ECO:0000313" key="1">
    <source>
        <dbReference type="EMBL" id="EGH26512.1"/>
    </source>
</evidence>
<accession>A0A656GKZ7</accession>
<proteinExistence type="predicted"/>
<comment type="caution">
    <text evidence="1">The sequence shown here is derived from an EMBL/GenBank/DDBJ whole genome shotgun (WGS) entry which is preliminary data.</text>
</comment>
<feature type="non-terminal residue" evidence="1">
    <location>
        <position position="52"/>
    </location>
</feature>
<name>A0A656GKZ7_PSEA0</name>
<sequence length="52" mass="5715">MIHLDQEAFTAGLFAFASIFGVGEGHLFHLGSTLHFSGLAYFSRFGSLFQSF</sequence>
<dbReference type="Proteomes" id="UP000003465">
    <property type="component" value="Unassembled WGS sequence"/>
</dbReference>